<feature type="transmembrane region" description="Helical" evidence="1">
    <location>
        <begin position="65"/>
        <end position="83"/>
    </location>
</feature>
<reference evidence="2 3" key="1">
    <citation type="submission" date="2015-11" db="EMBL/GenBank/DDBJ databases">
        <title>Expanding the genomic diversity of Burkholderia species for the development of highly accurate diagnostics.</title>
        <authorList>
            <person name="Sahl J."/>
            <person name="Keim P."/>
            <person name="Wagner D."/>
        </authorList>
    </citation>
    <scope>NUCLEOTIDE SEQUENCE [LARGE SCALE GENOMIC DNA]</scope>
    <source>
        <strain evidence="2 3">MSMB1301WGS</strain>
    </source>
</reference>
<organism evidence="2 3">
    <name type="scientific">Burkholderia territorii</name>
    <dbReference type="NCBI Taxonomy" id="1503055"/>
    <lineage>
        <taxon>Bacteria</taxon>
        <taxon>Pseudomonadati</taxon>
        <taxon>Pseudomonadota</taxon>
        <taxon>Betaproteobacteria</taxon>
        <taxon>Burkholderiales</taxon>
        <taxon>Burkholderiaceae</taxon>
        <taxon>Burkholderia</taxon>
        <taxon>Burkholderia cepacia complex</taxon>
    </lineage>
</organism>
<dbReference type="EMBL" id="LPEQ01000113">
    <property type="protein sequence ID" value="KVV40984.1"/>
    <property type="molecule type" value="Genomic_DNA"/>
</dbReference>
<keyword evidence="1" id="KW-1133">Transmembrane helix</keyword>
<feature type="transmembrane region" description="Helical" evidence="1">
    <location>
        <begin position="34"/>
        <end position="53"/>
    </location>
</feature>
<evidence type="ECO:0000313" key="2">
    <source>
        <dbReference type="EMBL" id="KVV40984.1"/>
    </source>
</evidence>
<accession>A0A106DRC4</accession>
<keyword evidence="1" id="KW-0812">Transmembrane</keyword>
<gene>
    <name evidence="2" type="ORF">WT27_13790</name>
</gene>
<comment type="caution">
    <text evidence="2">The sequence shown here is derived from an EMBL/GenBank/DDBJ whole genome shotgun (WGS) entry which is preliminary data.</text>
</comment>
<keyword evidence="1" id="KW-0472">Membrane</keyword>
<dbReference type="Proteomes" id="UP000062317">
    <property type="component" value="Unassembled WGS sequence"/>
</dbReference>
<evidence type="ECO:0000256" key="1">
    <source>
        <dbReference type="SAM" id="Phobius"/>
    </source>
</evidence>
<protein>
    <submittedName>
        <fullName evidence="2">Uncharacterized protein</fullName>
    </submittedName>
</protein>
<dbReference type="AlphaFoldDB" id="A0A106DRC4"/>
<sequence>MITVPLAHAATADEARSYVMRTIPGAEILHVMDFGVAFWLGSLLIVTGFCLTIRGIAPIQPSQPVDFFVAAVGAISFVTGLYLQHKFD</sequence>
<name>A0A106DRC4_9BURK</name>
<proteinExistence type="predicted"/>
<keyword evidence="3" id="KW-1185">Reference proteome</keyword>
<evidence type="ECO:0000313" key="3">
    <source>
        <dbReference type="Proteomes" id="UP000062317"/>
    </source>
</evidence>